<accession>A0A2Z7AN05</accession>
<name>A0A2Z7AN05_9LAMI</name>
<dbReference type="PANTHER" id="PTHR48253">
    <property type="match status" value="1"/>
</dbReference>
<protein>
    <recommendedName>
        <fullName evidence="3">Isopenicillin N synthase-like Fe(2+) 2OG dioxygenase domain-containing protein</fullName>
    </recommendedName>
</protein>
<reference evidence="1 2" key="1">
    <citation type="journal article" date="2015" name="Proc. Natl. Acad. Sci. U.S.A.">
        <title>The resurrection genome of Boea hygrometrica: A blueprint for survival of dehydration.</title>
        <authorList>
            <person name="Xiao L."/>
            <person name="Yang G."/>
            <person name="Zhang L."/>
            <person name="Yang X."/>
            <person name="Zhao S."/>
            <person name="Ji Z."/>
            <person name="Zhou Q."/>
            <person name="Hu M."/>
            <person name="Wang Y."/>
            <person name="Chen M."/>
            <person name="Xu Y."/>
            <person name="Jin H."/>
            <person name="Xiao X."/>
            <person name="Hu G."/>
            <person name="Bao F."/>
            <person name="Hu Y."/>
            <person name="Wan P."/>
            <person name="Li L."/>
            <person name="Deng X."/>
            <person name="Kuang T."/>
            <person name="Xiang C."/>
            <person name="Zhu J.K."/>
            <person name="Oliver M.J."/>
            <person name="He Y."/>
        </authorList>
    </citation>
    <scope>NUCLEOTIDE SEQUENCE [LARGE SCALE GENOMIC DNA]</scope>
    <source>
        <strain evidence="2">cv. XS01</strain>
    </source>
</reference>
<evidence type="ECO:0008006" key="3">
    <source>
        <dbReference type="Google" id="ProtNLM"/>
    </source>
</evidence>
<dbReference type="PANTHER" id="PTHR48253:SF2">
    <property type="entry name" value="ISOPENICILLIN N SYNTHASE-LIKE FE(2+) 2OG DIOXYGENASE DOMAIN-CONTAINING PROTEIN"/>
    <property type="match status" value="1"/>
</dbReference>
<sequence length="403" mass="45287">MEDTIDLFHLRYSDLVQLSADEIPESPGENHRLQLISDQIMHNLGPNGPGLLSIIGVPKAQLLRQTLLPLARKLALLSNNDRKRILKEYNLGSDVPLKNLDRIVSSFAMQMKYDQEFDGKFCESMAAEADGSEFSNLGLAFHELGSCMMELGLLLSRVCDKKLVGCDLEQCLLECGTAKARLIHYHSILDNMIIKEKCWGKGRSAIDRRNFGIDDGLNLWQKWHYDYGIFTILTAPMFMLSDGSDVKECNSPMCHTYLQILHPRKGCVLSVKAAEGSFVVQVGESADVLSQGKLRATLHCVSRPAKMDNVSRETFAMFLQPAWNKTFSLKEYPIEHLNRGDQNVESECEGTRDAENESDEMIRNISRMVPPLSSRLKDGMTFADFAKETTRKYYGGSGSQSSR</sequence>
<evidence type="ECO:0000313" key="1">
    <source>
        <dbReference type="EMBL" id="KZV22530.1"/>
    </source>
</evidence>
<evidence type="ECO:0000313" key="2">
    <source>
        <dbReference type="Proteomes" id="UP000250235"/>
    </source>
</evidence>
<dbReference type="SUPFAM" id="SSF51197">
    <property type="entry name" value="Clavaminate synthase-like"/>
    <property type="match status" value="1"/>
</dbReference>
<proteinExistence type="predicted"/>
<dbReference type="Gene3D" id="2.60.120.330">
    <property type="entry name" value="B-lactam Antibiotic, Isopenicillin N Synthase, Chain"/>
    <property type="match status" value="1"/>
</dbReference>
<dbReference type="InterPro" id="IPR027443">
    <property type="entry name" value="IPNS-like_sf"/>
</dbReference>
<gene>
    <name evidence="1" type="ORF">F511_09052</name>
</gene>
<dbReference type="EMBL" id="KV014362">
    <property type="protein sequence ID" value="KZV22530.1"/>
    <property type="molecule type" value="Genomic_DNA"/>
</dbReference>
<dbReference type="AlphaFoldDB" id="A0A2Z7AN05"/>
<organism evidence="1 2">
    <name type="scientific">Dorcoceras hygrometricum</name>
    <dbReference type="NCBI Taxonomy" id="472368"/>
    <lineage>
        <taxon>Eukaryota</taxon>
        <taxon>Viridiplantae</taxon>
        <taxon>Streptophyta</taxon>
        <taxon>Embryophyta</taxon>
        <taxon>Tracheophyta</taxon>
        <taxon>Spermatophyta</taxon>
        <taxon>Magnoliopsida</taxon>
        <taxon>eudicotyledons</taxon>
        <taxon>Gunneridae</taxon>
        <taxon>Pentapetalae</taxon>
        <taxon>asterids</taxon>
        <taxon>lamiids</taxon>
        <taxon>Lamiales</taxon>
        <taxon>Gesneriaceae</taxon>
        <taxon>Didymocarpoideae</taxon>
        <taxon>Trichosporeae</taxon>
        <taxon>Loxocarpinae</taxon>
        <taxon>Dorcoceras</taxon>
    </lineage>
</organism>
<dbReference type="OrthoDB" id="438224at2759"/>
<dbReference type="Proteomes" id="UP000250235">
    <property type="component" value="Unassembled WGS sequence"/>
</dbReference>
<keyword evidence="2" id="KW-1185">Reference proteome</keyword>